<accession>A0A4Y2WG12</accession>
<evidence type="ECO:0000313" key="1">
    <source>
        <dbReference type="EMBL" id="GBO35941.1"/>
    </source>
</evidence>
<sequence>MVRLYILKKFLQWYFLQKIRHNEENLLELKKRKKSLLEFAMETETYKVVKELLEKYDPAYHRKVLEPKPAIEAPPTPPLKGSFGEMGIYVFFIVIEYGCQSQIVPSIFHCRSWNPVLCFSCTPHCCFQVVTFQKASKKGQILLVSQKG</sequence>
<comment type="caution">
    <text evidence="1">The sequence shown here is derived from an EMBL/GenBank/DDBJ whole genome shotgun (WGS) entry which is preliminary data.</text>
</comment>
<protein>
    <submittedName>
        <fullName evidence="1">Uncharacterized protein</fullName>
    </submittedName>
</protein>
<dbReference type="AlphaFoldDB" id="A0A4Y2WG12"/>
<name>A0A4Y2WG12_ARAVE</name>
<dbReference type="EMBL" id="BGPR01059984">
    <property type="protein sequence ID" value="GBO35941.1"/>
    <property type="molecule type" value="Genomic_DNA"/>
</dbReference>
<reference evidence="1 2" key="1">
    <citation type="journal article" date="2019" name="Sci. Rep.">
        <title>Orb-weaving spider Araneus ventricosus genome elucidates the spidroin gene catalogue.</title>
        <authorList>
            <person name="Kono N."/>
            <person name="Nakamura H."/>
            <person name="Ohtoshi R."/>
            <person name="Moran D.A.P."/>
            <person name="Shinohara A."/>
            <person name="Yoshida Y."/>
            <person name="Fujiwara M."/>
            <person name="Mori M."/>
            <person name="Tomita M."/>
            <person name="Arakawa K."/>
        </authorList>
    </citation>
    <scope>NUCLEOTIDE SEQUENCE [LARGE SCALE GENOMIC DNA]</scope>
</reference>
<proteinExistence type="predicted"/>
<evidence type="ECO:0000313" key="2">
    <source>
        <dbReference type="Proteomes" id="UP000499080"/>
    </source>
</evidence>
<keyword evidence="2" id="KW-1185">Reference proteome</keyword>
<dbReference type="Proteomes" id="UP000499080">
    <property type="component" value="Unassembled WGS sequence"/>
</dbReference>
<gene>
    <name evidence="1" type="ORF">AVEN_29951_1</name>
</gene>
<organism evidence="1 2">
    <name type="scientific">Araneus ventricosus</name>
    <name type="common">Orbweaver spider</name>
    <name type="synonym">Epeira ventricosa</name>
    <dbReference type="NCBI Taxonomy" id="182803"/>
    <lineage>
        <taxon>Eukaryota</taxon>
        <taxon>Metazoa</taxon>
        <taxon>Ecdysozoa</taxon>
        <taxon>Arthropoda</taxon>
        <taxon>Chelicerata</taxon>
        <taxon>Arachnida</taxon>
        <taxon>Araneae</taxon>
        <taxon>Araneomorphae</taxon>
        <taxon>Entelegynae</taxon>
        <taxon>Araneoidea</taxon>
        <taxon>Araneidae</taxon>
        <taxon>Araneus</taxon>
    </lineage>
</organism>